<gene>
    <name evidence="1" type="ORF">CRG98_050474</name>
</gene>
<organism evidence="1 2">
    <name type="scientific">Punica granatum</name>
    <name type="common">Pomegranate</name>
    <dbReference type="NCBI Taxonomy" id="22663"/>
    <lineage>
        <taxon>Eukaryota</taxon>
        <taxon>Viridiplantae</taxon>
        <taxon>Streptophyta</taxon>
        <taxon>Embryophyta</taxon>
        <taxon>Tracheophyta</taxon>
        <taxon>Spermatophyta</taxon>
        <taxon>Magnoliopsida</taxon>
        <taxon>eudicotyledons</taxon>
        <taxon>Gunneridae</taxon>
        <taxon>Pentapetalae</taxon>
        <taxon>rosids</taxon>
        <taxon>malvids</taxon>
        <taxon>Myrtales</taxon>
        <taxon>Lythraceae</taxon>
        <taxon>Punica</taxon>
    </lineage>
</organism>
<comment type="caution">
    <text evidence="1">The sequence shown here is derived from an EMBL/GenBank/DDBJ whole genome shotgun (WGS) entry which is preliminary data.</text>
</comment>
<dbReference type="AlphaFoldDB" id="A0A2I0GBJ1"/>
<reference evidence="1 2" key="1">
    <citation type="submission" date="2017-11" db="EMBL/GenBank/DDBJ databases">
        <title>De-novo sequencing of pomegranate (Punica granatum L.) genome.</title>
        <authorList>
            <person name="Akparov Z."/>
            <person name="Amiraslanov A."/>
            <person name="Hajiyeva S."/>
            <person name="Abbasov M."/>
            <person name="Kaur K."/>
            <person name="Hamwieh A."/>
            <person name="Solovyev V."/>
            <person name="Salamov A."/>
            <person name="Braich B."/>
            <person name="Kosarev P."/>
            <person name="Mahmoud A."/>
            <person name="Hajiyev E."/>
            <person name="Babayeva S."/>
            <person name="Izzatullayeva V."/>
            <person name="Mammadov A."/>
            <person name="Mammadov A."/>
            <person name="Sharifova S."/>
            <person name="Ojaghi J."/>
            <person name="Eynullazada K."/>
            <person name="Bayramov B."/>
            <person name="Abdulazimova A."/>
            <person name="Shahmuradov I."/>
        </authorList>
    </citation>
    <scope>NUCLEOTIDE SEQUENCE [LARGE SCALE GENOMIC DNA]</scope>
    <source>
        <strain evidence="2">cv. AG2017</strain>
        <tissue evidence="1">Leaf</tissue>
    </source>
</reference>
<protein>
    <submittedName>
        <fullName evidence="1">Uncharacterized protein</fullName>
    </submittedName>
</protein>
<keyword evidence="2" id="KW-1185">Reference proteome</keyword>
<evidence type="ECO:0000313" key="2">
    <source>
        <dbReference type="Proteomes" id="UP000233551"/>
    </source>
</evidence>
<name>A0A2I0GBJ1_PUNGR</name>
<sequence length="82" mass="9294">MGDFPSYFKEDGSCLELQVIMETYRLIPRNSVLGKRITSQGPYIEARQIRTQVTRPGPIDYLAHVQVHGPQCGATQRRRSSS</sequence>
<proteinExistence type="predicted"/>
<dbReference type="Proteomes" id="UP000233551">
    <property type="component" value="Unassembled WGS sequence"/>
</dbReference>
<dbReference type="EMBL" id="PGOL01045308">
    <property type="protein sequence ID" value="PKH47690.1"/>
    <property type="molecule type" value="Genomic_DNA"/>
</dbReference>
<accession>A0A2I0GBJ1</accession>
<evidence type="ECO:0000313" key="1">
    <source>
        <dbReference type="EMBL" id="PKH47690.1"/>
    </source>
</evidence>